<evidence type="ECO:0000313" key="1">
    <source>
        <dbReference type="EMBL" id="MFI7587000.1"/>
    </source>
</evidence>
<dbReference type="InterPro" id="IPR029069">
    <property type="entry name" value="HotDog_dom_sf"/>
</dbReference>
<dbReference type="Pfam" id="PF13279">
    <property type="entry name" value="4HBT_2"/>
    <property type="match status" value="1"/>
</dbReference>
<keyword evidence="2" id="KW-1185">Reference proteome</keyword>
<protein>
    <submittedName>
        <fullName evidence="1">Acyl-CoA thioesterase</fullName>
        <ecNumber evidence="1">3.1.2.-</ecNumber>
    </submittedName>
</protein>
<keyword evidence="1" id="KW-0378">Hydrolase</keyword>
<organism evidence="1 2">
    <name type="scientific">Spongisporangium articulatum</name>
    <dbReference type="NCBI Taxonomy" id="3362603"/>
    <lineage>
        <taxon>Bacteria</taxon>
        <taxon>Bacillati</taxon>
        <taxon>Actinomycetota</taxon>
        <taxon>Actinomycetes</taxon>
        <taxon>Kineosporiales</taxon>
        <taxon>Kineosporiaceae</taxon>
        <taxon>Spongisporangium</taxon>
    </lineage>
</organism>
<sequence>MSSSNRRSEPRRRRIDSYPFVHELRSQFRDMDVLGHVNNVVIGAWFEDARAHFLRHHLGGGNPDHRSRHRVVANVEIDYLDEVLHPRAYRIGAGVLRVGTTSVTVSLALFAAGVGLGDGGGEMCHALCDATLVTVEGHTPVPVSDAERETLTALRTPFSS</sequence>
<dbReference type="EMBL" id="JBITLV010000002">
    <property type="protein sequence ID" value="MFI7587000.1"/>
    <property type="molecule type" value="Genomic_DNA"/>
</dbReference>
<comment type="caution">
    <text evidence="1">The sequence shown here is derived from an EMBL/GenBank/DDBJ whole genome shotgun (WGS) entry which is preliminary data.</text>
</comment>
<dbReference type="SUPFAM" id="SSF54637">
    <property type="entry name" value="Thioesterase/thiol ester dehydrase-isomerase"/>
    <property type="match status" value="1"/>
</dbReference>
<evidence type="ECO:0000313" key="2">
    <source>
        <dbReference type="Proteomes" id="UP001612915"/>
    </source>
</evidence>
<name>A0ABW8AKV6_9ACTN</name>
<dbReference type="EC" id="3.1.2.-" evidence="1"/>
<dbReference type="RefSeq" id="WP_398277795.1">
    <property type="nucleotide sequence ID" value="NZ_JBITLV010000002.1"/>
</dbReference>
<dbReference type="GO" id="GO:0016787">
    <property type="term" value="F:hydrolase activity"/>
    <property type="evidence" value="ECO:0007669"/>
    <property type="project" value="UniProtKB-KW"/>
</dbReference>
<accession>A0ABW8AKV6</accession>
<dbReference type="Gene3D" id="3.10.129.10">
    <property type="entry name" value="Hotdog Thioesterase"/>
    <property type="match status" value="1"/>
</dbReference>
<dbReference type="CDD" id="cd00586">
    <property type="entry name" value="4HBT"/>
    <property type="match status" value="1"/>
</dbReference>
<gene>
    <name evidence="1" type="ORF">ACIB24_07990</name>
</gene>
<reference evidence="1 2" key="1">
    <citation type="submission" date="2024-10" db="EMBL/GenBank/DDBJ databases">
        <title>The Natural Products Discovery Center: Release of the First 8490 Sequenced Strains for Exploring Actinobacteria Biosynthetic Diversity.</title>
        <authorList>
            <person name="Kalkreuter E."/>
            <person name="Kautsar S.A."/>
            <person name="Yang D."/>
            <person name="Bader C.D."/>
            <person name="Teijaro C.N."/>
            <person name="Fluegel L."/>
            <person name="Davis C.M."/>
            <person name="Simpson J.R."/>
            <person name="Lauterbach L."/>
            <person name="Steele A.D."/>
            <person name="Gui C."/>
            <person name="Meng S."/>
            <person name="Li G."/>
            <person name="Viehrig K."/>
            <person name="Ye F."/>
            <person name="Su P."/>
            <person name="Kiefer A.F."/>
            <person name="Nichols A."/>
            <person name="Cepeda A.J."/>
            <person name="Yan W."/>
            <person name="Fan B."/>
            <person name="Jiang Y."/>
            <person name="Adhikari A."/>
            <person name="Zheng C.-J."/>
            <person name="Schuster L."/>
            <person name="Cowan T.M."/>
            <person name="Smanski M.J."/>
            <person name="Chevrette M.G."/>
            <person name="De Carvalho L.P.S."/>
            <person name="Shen B."/>
        </authorList>
    </citation>
    <scope>NUCLEOTIDE SEQUENCE [LARGE SCALE GENOMIC DNA]</scope>
    <source>
        <strain evidence="1 2">NPDC049639</strain>
    </source>
</reference>
<dbReference type="Proteomes" id="UP001612915">
    <property type="component" value="Unassembled WGS sequence"/>
</dbReference>
<proteinExistence type="predicted"/>